<dbReference type="EMBL" id="CP089984">
    <property type="protein sequence ID" value="WXB18560.1"/>
    <property type="molecule type" value="Genomic_DNA"/>
</dbReference>
<feature type="chain" id="PRO_5047000070" description="Cytochrome c domain-containing protein" evidence="1">
    <location>
        <begin position="31"/>
        <end position="639"/>
    </location>
</feature>
<dbReference type="RefSeq" id="WP_394828191.1">
    <property type="nucleotide sequence ID" value="NZ_CP089984.1"/>
</dbReference>
<name>A0ABZ2M7T1_9BACT</name>
<dbReference type="Proteomes" id="UP001370348">
    <property type="component" value="Chromosome"/>
</dbReference>
<evidence type="ECO:0000256" key="1">
    <source>
        <dbReference type="SAM" id="SignalP"/>
    </source>
</evidence>
<protein>
    <recommendedName>
        <fullName evidence="4">Cytochrome c domain-containing protein</fullName>
    </recommendedName>
</protein>
<keyword evidence="3" id="KW-1185">Reference proteome</keyword>
<reference evidence="2 3" key="1">
    <citation type="submission" date="2021-12" db="EMBL/GenBank/DDBJ databases">
        <title>Discovery of the Pendulisporaceae a myxobacterial family with distinct sporulation behavior and unique specialized metabolism.</title>
        <authorList>
            <person name="Garcia R."/>
            <person name="Popoff A."/>
            <person name="Bader C.D."/>
            <person name="Loehr J."/>
            <person name="Walesch S."/>
            <person name="Walt C."/>
            <person name="Boldt J."/>
            <person name="Bunk B."/>
            <person name="Haeckl F.J.F.P.J."/>
            <person name="Gunesch A.P."/>
            <person name="Birkelbach J."/>
            <person name="Nuebel U."/>
            <person name="Pietschmann T."/>
            <person name="Bach T."/>
            <person name="Mueller R."/>
        </authorList>
    </citation>
    <scope>NUCLEOTIDE SEQUENCE [LARGE SCALE GENOMIC DNA]</scope>
    <source>
        <strain evidence="2 3">MSr11954</strain>
    </source>
</reference>
<organism evidence="2 3">
    <name type="scientific">Pendulispora albinea</name>
    <dbReference type="NCBI Taxonomy" id="2741071"/>
    <lineage>
        <taxon>Bacteria</taxon>
        <taxon>Pseudomonadati</taxon>
        <taxon>Myxococcota</taxon>
        <taxon>Myxococcia</taxon>
        <taxon>Myxococcales</taxon>
        <taxon>Sorangiineae</taxon>
        <taxon>Pendulisporaceae</taxon>
        <taxon>Pendulispora</taxon>
    </lineage>
</organism>
<sequence length="639" mass="69409">MQFAHFTKTPRAALLALPLALPLVSACSSAPSKSGEGDARHGDEDVGIAAASLTTEELARAALAALGKVEGRREQCTRCHDVNRTSLRKWAAHYSATMATLRDSSKPAAQRVNQLRRNPNDPGSPFVPDKIGFLAGGAHFGVGPQVNPERHPKTLAQSKLLASLFASEDDYASFREKVRMPIDPTYERLTATEYEAVLTWVEQGMPKLDELVPADGQPTTCVDNFADLKNHARAMLTTGWAAVNRDNHMPMFACAAGSAPLDCFKQQYNGKDIFPDAKTTTYGSTWAAAGTTVRILRTWAFESSFWTRSSADGRFVGTGVSSGGPAGYHAAVSDLAAALDPAGPRTRDIWLNASYDPSFYPDNTGFLFQATPRGLSICGQSLLTDPRTRYVSFREASCSGLGSNSLYQTVGQQIGDNSLGDRFVVNSAWVGDNGGYSVQTDTQPSAGPDAAQEIHVLTGGSVDGSGYRIGQTVRVRTPYEGDTMMSPTSKLLANRVNGNVNGQDMQLGYTIRRVSATMNDTGYSFVLGEAGRICMPGAKANFSYDERFLVTYHYLTRADFASDADYAPYRRSPASDIYLADFVTGEKLRVTRMKPGQFALFPHFRSDGWLYFTVRDVANRKEYVAATDVALRRPPTESP</sequence>
<accession>A0ABZ2M7T1</accession>
<gene>
    <name evidence="2" type="ORF">LZC94_15125</name>
</gene>
<feature type="signal peptide" evidence="1">
    <location>
        <begin position="1"/>
        <end position="30"/>
    </location>
</feature>
<evidence type="ECO:0000313" key="2">
    <source>
        <dbReference type="EMBL" id="WXB18560.1"/>
    </source>
</evidence>
<keyword evidence="1" id="KW-0732">Signal</keyword>
<proteinExistence type="predicted"/>
<evidence type="ECO:0000313" key="3">
    <source>
        <dbReference type="Proteomes" id="UP001370348"/>
    </source>
</evidence>
<evidence type="ECO:0008006" key="4">
    <source>
        <dbReference type="Google" id="ProtNLM"/>
    </source>
</evidence>